<evidence type="ECO:0000313" key="4">
    <source>
        <dbReference type="Proteomes" id="UP000238650"/>
    </source>
</evidence>
<accession>A0A2S9QP79</accession>
<comment type="caution">
    <text evidence="3">The sequence shown here is derived from an EMBL/GenBank/DDBJ whole genome shotgun (WGS) entry which is preliminary data.</text>
</comment>
<keyword evidence="4" id="KW-1185">Reference proteome</keyword>
<proteinExistence type="predicted"/>
<feature type="domain" description="N-acetyltransferase" evidence="2">
    <location>
        <begin position="7"/>
        <end position="153"/>
    </location>
</feature>
<sequence>MEGMDEWVIRELTAEETRDAGFRRLLWLAAEVDDRELDRIVAAELPRLTALGAFDGGRLLGFVAFDAGSDPVTVEYIAAAEAAQGRGIGRVALIHMALIHIRRCRRNAVVPAHTHSDVRGAQSKKKKRGVGAASRVSPPITTVEIFFFFKTAAPPANP</sequence>
<dbReference type="GO" id="GO:0016747">
    <property type="term" value="F:acyltransferase activity, transferring groups other than amino-acyl groups"/>
    <property type="evidence" value="ECO:0007669"/>
    <property type="project" value="InterPro"/>
</dbReference>
<dbReference type="InterPro" id="IPR000182">
    <property type="entry name" value="GNAT_dom"/>
</dbReference>
<evidence type="ECO:0000259" key="2">
    <source>
        <dbReference type="PROSITE" id="PS51186"/>
    </source>
</evidence>
<feature type="region of interest" description="Disordered" evidence="1">
    <location>
        <begin position="112"/>
        <end position="133"/>
    </location>
</feature>
<reference evidence="3 4" key="1">
    <citation type="journal article" date="2017" name="New Microbes New Infect">
        <title>Genome sequence of 'Leucobacter massiliensis' sp. nov. isolated from human pharynx after travel to the 2014 Hajj.</title>
        <authorList>
            <person name="Leangapichart T."/>
            <person name="Gautret P."/>
            <person name="Nguyen T.T."/>
            <person name="Armstrong N."/>
            <person name="Rolain J.M."/>
        </authorList>
    </citation>
    <scope>NUCLEOTIDE SEQUENCE [LARGE SCALE GENOMIC DNA]</scope>
    <source>
        <strain evidence="3 4">122RC15</strain>
    </source>
</reference>
<evidence type="ECO:0000313" key="3">
    <source>
        <dbReference type="EMBL" id="PRI11388.1"/>
    </source>
</evidence>
<gene>
    <name evidence="3" type="ORF">B4915_05970</name>
</gene>
<dbReference type="PROSITE" id="PS51186">
    <property type="entry name" value="GNAT"/>
    <property type="match status" value="1"/>
</dbReference>
<dbReference type="InterPro" id="IPR016181">
    <property type="entry name" value="Acyl_CoA_acyltransferase"/>
</dbReference>
<dbReference type="AlphaFoldDB" id="A0A2S9QP79"/>
<dbReference type="Proteomes" id="UP000238650">
    <property type="component" value="Unassembled WGS sequence"/>
</dbReference>
<evidence type="ECO:0000256" key="1">
    <source>
        <dbReference type="SAM" id="MobiDB-lite"/>
    </source>
</evidence>
<organism evidence="3 4">
    <name type="scientific">Leucobacter massiliensis</name>
    <dbReference type="NCBI Taxonomy" id="1686285"/>
    <lineage>
        <taxon>Bacteria</taxon>
        <taxon>Bacillati</taxon>
        <taxon>Actinomycetota</taxon>
        <taxon>Actinomycetes</taxon>
        <taxon>Micrococcales</taxon>
        <taxon>Microbacteriaceae</taxon>
        <taxon>Leucobacter</taxon>
    </lineage>
</organism>
<feature type="non-terminal residue" evidence="3">
    <location>
        <position position="158"/>
    </location>
</feature>
<name>A0A2S9QP79_9MICO</name>
<dbReference type="EMBL" id="MWZD01000016">
    <property type="protein sequence ID" value="PRI11388.1"/>
    <property type="molecule type" value="Genomic_DNA"/>
</dbReference>
<protein>
    <recommendedName>
        <fullName evidence="2">N-acetyltransferase domain-containing protein</fullName>
    </recommendedName>
</protein>
<dbReference type="SUPFAM" id="SSF55729">
    <property type="entry name" value="Acyl-CoA N-acyltransferases (Nat)"/>
    <property type="match status" value="1"/>
</dbReference>
<dbReference type="Gene3D" id="3.40.630.30">
    <property type="match status" value="1"/>
</dbReference>
<dbReference type="Pfam" id="PF00583">
    <property type="entry name" value="Acetyltransf_1"/>
    <property type="match status" value="1"/>
</dbReference>
<dbReference type="CDD" id="cd04301">
    <property type="entry name" value="NAT_SF"/>
    <property type="match status" value="1"/>
</dbReference>